<feature type="transmembrane region" description="Helical" evidence="1">
    <location>
        <begin position="20"/>
        <end position="42"/>
    </location>
</feature>
<feature type="transmembrane region" description="Helical" evidence="1">
    <location>
        <begin position="54"/>
        <end position="74"/>
    </location>
</feature>
<protein>
    <submittedName>
        <fullName evidence="2">Uncharacterized protein</fullName>
    </submittedName>
</protein>
<accession>A0ABR3JSG0</accession>
<evidence type="ECO:0000256" key="1">
    <source>
        <dbReference type="SAM" id="Phobius"/>
    </source>
</evidence>
<keyword evidence="1" id="KW-1133">Transmembrane helix</keyword>
<dbReference type="Proteomes" id="UP001556367">
    <property type="component" value="Unassembled WGS sequence"/>
</dbReference>
<keyword evidence="3" id="KW-1185">Reference proteome</keyword>
<name>A0ABR3JSG0_9AGAR</name>
<sequence>MVDWRAPDQIAKDAMVYGNFLHALSGLYIWELFISLDFDWQYITLARPLKWSMVFYFANRYCMLAAIALTFLTLDADVDVTDSEFVSIVFPRAFG</sequence>
<gene>
    <name evidence="2" type="ORF">HGRIS_000266</name>
</gene>
<keyword evidence="1" id="KW-0812">Transmembrane</keyword>
<reference evidence="3" key="1">
    <citation type="submission" date="2024-06" db="EMBL/GenBank/DDBJ databases">
        <title>Multi-omics analyses provide insights into the biosynthesis of the anticancer antibiotic pleurotin in Hohenbuehelia grisea.</title>
        <authorList>
            <person name="Weaver J.A."/>
            <person name="Alberti F."/>
        </authorList>
    </citation>
    <scope>NUCLEOTIDE SEQUENCE [LARGE SCALE GENOMIC DNA]</scope>
    <source>
        <strain evidence="3">T-177</strain>
    </source>
</reference>
<comment type="caution">
    <text evidence="2">The sequence shown here is derived from an EMBL/GenBank/DDBJ whole genome shotgun (WGS) entry which is preliminary data.</text>
</comment>
<evidence type="ECO:0000313" key="2">
    <source>
        <dbReference type="EMBL" id="KAL0958093.1"/>
    </source>
</evidence>
<proteinExistence type="predicted"/>
<evidence type="ECO:0000313" key="3">
    <source>
        <dbReference type="Proteomes" id="UP001556367"/>
    </source>
</evidence>
<dbReference type="EMBL" id="JASNQZ010000004">
    <property type="protein sequence ID" value="KAL0958093.1"/>
    <property type="molecule type" value="Genomic_DNA"/>
</dbReference>
<organism evidence="2 3">
    <name type="scientific">Hohenbuehelia grisea</name>
    <dbReference type="NCBI Taxonomy" id="104357"/>
    <lineage>
        <taxon>Eukaryota</taxon>
        <taxon>Fungi</taxon>
        <taxon>Dikarya</taxon>
        <taxon>Basidiomycota</taxon>
        <taxon>Agaricomycotina</taxon>
        <taxon>Agaricomycetes</taxon>
        <taxon>Agaricomycetidae</taxon>
        <taxon>Agaricales</taxon>
        <taxon>Pleurotineae</taxon>
        <taxon>Pleurotaceae</taxon>
        <taxon>Hohenbuehelia</taxon>
    </lineage>
</organism>
<keyword evidence="1" id="KW-0472">Membrane</keyword>